<keyword evidence="15" id="KW-1185">Reference proteome</keyword>
<dbReference type="Gene3D" id="6.10.340.10">
    <property type="match status" value="1"/>
</dbReference>
<evidence type="ECO:0000256" key="6">
    <source>
        <dbReference type="ARBA" id="ARBA00022741"/>
    </source>
</evidence>
<gene>
    <name evidence="14" type="ORF">AV654_04595</name>
</gene>
<keyword evidence="7" id="KW-0418">Kinase</keyword>
<evidence type="ECO:0000256" key="11">
    <source>
        <dbReference type="ARBA" id="ARBA00023136"/>
    </source>
</evidence>
<evidence type="ECO:0000256" key="3">
    <source>
        <dbReference type="ARBA" id="ARBA00022553"/>
    </source>
</evidence>
<evidence type="ECO:0000256" key="2">
    <source>
        <dbReference type="ARBA" id="ARBA00022475"/>
    </source>
</evidence>
<dbReference type="Pfam" id="PF00672">
    <property type="entry name" value="HAMP"/>
    <property type="match status" value="1"/>
</dbReference>
<dbReference type="Pfam" id="PF06580">
    <property type="entry name" value="His_kinase"/>
    <property type="match status" value="1"/>
</dbReference>
<feature type="transmembrane region" description="Helical" evidence="12">
    <location>
        <begin position="7"/>
        <end position="28"/>
    </location>
</feature>
<comment type="caution">
    <text evidence="14">The sequence shown here is derived from an EMBL/GenBank/DDBJ whole genome shotgun (WGS) entry which is preliminary data.</text>
</comment>
<dbReference type="SUPFAM" id="SSF55874">
    <property type="entry name" value="ATPase domain of HSP90 chaperone/DNA topoisomerase II/histidine kinase"/>
    <property type="match status" value="1"/>
</dbReference>
<keyword evidence="4" id="KW-0808">Transferase</keyword>
<evidence type="ECO:0000313" key="14">
    <source>
        <dbReference type="EMBL" id="KZE72805.1"/>
    </source>
</evidence>
<keyword evidence="10" id="KW-0902">Two-component regulatory system</keyword>
<dbReference type="SUPFAM" id="SSF158472">
    <property type="entry name" value="HAMP domain-like"/>
    <property type="match status" value="1"/>
</dbReference>
<dbReference type="OrthoDB" id="759642at2"/>
<dbReference type="Pfam" id="PF02518">
    <property type="entry name" value="HATPase_c"/>
    <property type="match status" value="1"/>
</dbReference>
<evidence type="ECO:0000256" key="5">
    <source>
        <dbReference type="ARBA" id="ARBA00022692"/>
    </source>
</evidence>
<dbReference type="InterPro" id="IPR050640">
    <property type="entry name" value="Bact_2-comp_sensor_kinase"/>
</dbReference>
<dbReference type="CDD" id="cd06225">
    <property type="entry name" value="HAMP"/>
    <property type="match status" value="1"/>
</dbReference>
<evidence type="ECO:0000256" key="1">
    <source>
        <dbReference type="ARBA" id="ARBA00004651"/>
    </source>
</evidence>
<evidence type="ECO:0000259" key="13">
    <source>
        <dbReference type="PROSITE" id="PS50885"/>
    </source>
</evidence>
<name>A0A161S2C3_9BACL</name>
<dbReference type="SMART" id="SM00304">
    <property type="entry name" value="HAMP"/>
    <property type="match status" value="1"/>
</dbReference>
<evidence type="ECO:0000313" key="15">
    <source>
        <dbReference type="Proteomes" id="UP000076563"/>
    </source>
</evidence>
<dbReference type="InterPro" id="IPR010559">
    <property type="entry name" value="Sig_transdc_His_kin_internal"/>
</dbReference>
<organism evidence="14 15">
    <name type="scientific">Paenibacillus elgii</name>
    <dbReference type="NCBI Taxonomy" id="189691"/>
    <lineage>
        <taxon>Bacteria</taxon>
        <taxon>Bacillati</taxon>
        <taxon>Bacillota</taxon>
        <taxon>Bacilli</taxon>
        <taxon>Bacillales</taxon>
        <taxon>Paenibacillaceae</taxon>
        <taxon>Paenibacillus</taxon>
    </lineage>
</organism>
<dbReference type="GO" id="GO:0005886">
    <property type="term" value="C:plasma membrane"/>
    <property type="evidence" value="ECO:0007669"/>
    <property type="project" value="UniProtKB-SubCell"/>
</dbReference>
<keyword evidence="8" id="KW-0067">ATP-binding</keyword>
<evidence type="ECO:0000256" key="8">
    <source>
        <dbReference type="ARBA" id="ARBA00022840"/>
    </source>
</evidence>
<reference evidence="15" key="1">
    <citation type="submission" date="2016-01" db="EMBL/GenBank/DDBJ databases">
        <title>Draft genome of Chromobacterium sp. F49.</title>
        <authorList>
            <person name="Hong K.W."/>
        </authorList>
    </citation>
    <scope>NUCLEOTIDE SEQUENCE [LARGE SCALE GENOMIC DNA]</scope>
    <source>
        <strain evidence="15">M63</strain>
    </source>
</reference>
<keyword evidence="11 12" id="KW-0472">Membrane</keyword>
<evidence type="ECO:0000256" key="4">
    <source>
        <dbReference type="ARBA" id="ARBA00022679"/>
    </source>
</evidence>
<keyword evidence="6" id="KW-0547">Nucleotide-binding</keyword>
<comment type="subcellular location">
    <subcellularLocation>
        <location evidence="1">Cell membrane</location>
        <topology evidence="1">Multi-pass membrane protein</topology>
    </subcellularLocation>
</comment>
<dbReference type="Proteomes" id="UP000076563">
    <property type="component" value="Unassembled WGS sequence"/>
</dbReference>
<evidence type="ECO:0000256" key="7">
    <source>
        <dbReference type="ARBA" id="ARBA00022777"/>
    </source>
</evidence>
<dbReference type="GO" id="GO:0000155">
    <property type="term" value="F:phosphorelay sensor kinase activity"/>
    <property type="evidence" value="ECO:0007669"/>
    <property type="project" value="InterPro"/>
</dbReference>
<keyword evidence="3" id="KW-0597">Phosphoprotein</keyword>
<keyword evidence="5 12" id="KW-0812">Transmembrane</keyword>
<proteinExistence type="predicted"/>
<keyword evidence="9 12" id="KW-1133">Transmembrane helix</keyword>
<dbReference type="AlphaFoldDB" id="A0A161S2C3"/>
<evidence type="ECO:0000256" key="12">
    <source>
        <dbReference type="SAM" id="Phobius"/>
    </source>
</evidence>
<protein>
    <recommendedName>
        <fullName evidence="13">HAMP domain-containing protein</fullName>
    </recommendedName>
</protein>
<keyword evidence="2" id="KW-1003">Cell membrane</keyword>
<evidence type="ECO:0000256" key="10">
    <source>
        <dbReference type="ARBA" id="ARBA00023012"/>
    </source>
</evidence>
<evidence type="ECO:0000256" key="9">
    <source>
        <dbReference type="ARBA" id="ARBA00022989"/>
    </source>
</evidence>
<feature type="transmembrane region" description="Helical" evidence="12">
    <location>
        <begin position="286"/>
        <end position="305"/>
    </location>
</feature>
<feature type="domain" description="HAMP" evidence="13">
    <location>
        <begin position="307"/>
        <end position="359"/>
    </location>
</feature>
<sequence>MNFKNSVKFKIVSGFILVVAPLVFLLFYNNIYSMNVVRDQVSMNYSKMLAHYVNVTDNALKEFDYYFYRMESDPEIVSMQAYRSFKDDYILAKQKVYNKLIQDLGYYSLIDTFFVYAKSNEDLFIVTQENGHFHERYETVEKYLSQALSVSSMTPNQGKWKLIESNHSYFIVQMKDLGSDMYAGCLIDMKSLAKPLGIWDVGEGGGSVIVTGDGQPLTSQALPTQTYAAIKSQLTPDHQVYQTVQDDTSNKKYLVVGRSSQYASIRYLVIVAETNILQNLPYLQKAIYVLPLGVALVLALYLAFLQKIFFKPMAQLIQGMRKIGRGQFDVRLNESHSAEFAYLISTFNDMAKQIEHLKISVYEEKIRVQQAEFKHLQVQINPHFYMNCLNIIYNLAALKDHKSVQKMSLHLADYFRNLIRTNRTSISLGDELQHICNYLEIQVMRYPDNLTFAIRIEEAYRQYPLPPLTVQPFVENAVIHGYRMDQDRFYVEIEALPDPDDPEHYFMVTVSDNGKGFAPEMLHELNSGCYAEKSGEEHLGIWNVMRRLGMSSGAVKIHFANREHRGAEIKIRFPLQHFGHGDDVVV</sequence>
<dbReference type="Gene3D" id="3.30.565.10">
    <property type="entry name" value="Histidine kinase-like ATPase, C-terminal domain"/>
    <property type="match status" value="1"/>
</dbReference>
<dbReference type="PANTHER" id="PTHR34220:SF11">
    <property type="entry name" value="SENSOR PROTEIN KINASE HPTS"/>
    <property type="match status" value="1"/>
</dbReference>
<dbReference type="EMBL" id="LQRA01000099">
    <property type="protein sequence ID" value="KZE72805.1"/>
    <property type="molecule type" value="Genomic_DNA"/>
</dbReference>
<dbReference type="InterPro" id="IPR036890">
    <property type="entry name" value="HATPase_C_sf"/>
</dbReference>
<dbReference type="PROSITE" id="PS50885">
    <property type="entry name" value="HAMP"/>
    <property type="match status" value="1"/>
</dbReference>
<dbReference type="PANTHER" id="PTHR34220">
    <property type="entry name" value="SENSOR HISTIDINE KINASE YPDA"/>
    <property type="match status" value="1"/>
</dbReference>
<dbReference type="InterPro" id="IPR003660">
    <property type="entry name" value="HAMP_dom"/>
</dbReference>
<dbReference type="GO" id="GO:0005524">
    <property type="term" value="F:ATP binding"/>
    <property type="evidence" value="ECO:0007669"/>
    <property type="project" value="UniProtKB-KW"/>
</dbReference>
<accession>A0A161S2C3</accession>
<dbReference type="InterPro" id="IPR003594">
    <property type="entry name" value="HATPase_dom"/>
</dbReference>